<dbReference type="Proteomes" id="UP000824540">
    <property type="component" value="Unassembled WGS sequence"/>
</dbReference>
<feature type="compositionally biased region" description="Polar residues" evidence="1">
    <location>
        <begin position="63"/>
        <end position="75"/>
    </location>
</feature>
<keyword evidence="3" id="KW-1185">Reference proteome</keyword>
<feature type="compositionally biased region" description="Polar residues" evidence="1">
    <location>
        <begin position="38"/>
        <end position="54"/>
    </location>
</feature>
<sequence length="106" mass="11790">MGSETLWRQDFVECGAITHWQHVSTEREGGKERRKTYSHSSIGHITGVQRSGDSVLSFKKSESPSTTSPQKQIVKSRSKSTEEIQQAKKEAPEGSDTPVSLSEELK</sequence>
<name>A0A8T2PB39_9TELE</name>
<proteinExistence type="predicted"/>
<evidence type="ECO:0000313" key="3">
    <source>
        <dbReference type="Proteomes" id="UP000824540"/>
    </source>
</evidence>
<evidence type="ECO:0000313" key="2">
    <source>
        <dbReference type="EMBL" id="KAG9346728.1"/>
    </source>
</evidence>
<protein>
    <submittedName>
        <fullName evidence="2">Uncharacterized protein</fullName>
    </submittedName>
</protein>
<organism evidence="2 3">
    <name type="scientific">Albula glossodonta</name>
    <name type="common">roundjaw bonefish</name>
    <dbReference type="NCBI Taxonomy" id="121402"/>
    <lineage>
        <taxon>Eukaryota</taxon>
        <taxon>Metazoa</taxon>
        <taxon>Chordata</taxon>
        <taxon>Craniata</taxon>
        <taxon>Vertebrata</taxon>
        <taxon>Euteleostomi</taxon>
        <taxon>Actinopterygii</taxon>
        <taxon>Neopterygii</taxon>
        <taxon>Teleostei</taxon>
        <taxon>Albuliformes</taxon>
        <taxon>Albulidae</taxon>
        <taxon>Albula</taxon>
    </lineage>
</organism>
<gene>
    <name evidence="2" type="ORF">JZ751_007042</name>
</gene>
<dbReference type="EMBL" id="JAFBMS010000015">
    <property type="protein sequence ID" value="KAG9346728.1"/>
    <property type="molecule type" value="Genomic_DNA"/>
</dbReference>
<accession>A0A8T2PB39</accession>
<feature type="region of interest" description="Disordered" evidence="1">
    <location>
        <begin position="23"/>
        <end position="106"/>
    </location>
</feature>
<evidence type="ECO:0000256" key="1">
    <source>
        <dbReference type="SAM" id="MobiDB-lite"/>
    </source>
</evidence>
<comment type="caution">
    <text evidence="2">The sequence shown here is derived from an EMBL/GenBank/DDBJ whole genome shotgun (WGS) entry which is preliminary data.</text>
</comment>
<dbReference type="AlphaFoldDB" id="A0A8T2PB39"/>
<feature type="compositionally biased region" description="Basic and acidic residues" evidence="1">
    <location>
        <begin position="79"/>
        <end position="92"/>
    </location>
</feature>
<dbReference type="OrthoDB" id="9902968at2759"/>
<reference evidence="2" key="1">
    <citation type="thesis" date="2021" institute="BYU ScholarsArchive" country="Provo, UT, USA">
        <title>Applications of and Algorithms for Genome Assembly and Genomic Analyses with an Emphasis on Marine Teleosts.</title>
        <authorList>
            <person name="Pickett B.D."/>
        </authorList>
    </citation>
    <scope>NUCLEOTIDE SEQUENCE</scope>
    <source>
        <strain evidence="2">HI-2016</strain>
    </source>
</reference>